<evidence type="ECO:0000259" key="1">
    <source>
        <dbReference type="Pfam" id="PF13456"/>
    </source>
</evidence>
<proteinExistence type="predicted"/>
<name>A0AAD4Z6N7_PRUDU</name>
<evidence type="ECO:0000313" key="3">
    <source>
        <dbReference type="Proteomes" id="UP001054821"/>
    </source>
</evidence>
<keyword evidence="3" id="KW-1185">Reference proteome</keyword>
<accession>A0AAD4Z6N7</accession>
<feature type="domain" description="RNase H type-1" evidence="1">
    <location>
        <begin position="18"/>
        <end position="78"/>
    </location>
</feature>
<dbReference type="EMBL" id="JAJFAZ020000004">
    <property type="protein sequence ID" value="KAI5334479.1"/>
    <property type="molecule type" value="Genomic_DNA"/>
</dbReference>
<dbReference type="Proteomes" id="UP001054821">
    <property type="component" value="Chromosome 4"/>
</dbReference>
<reference evidence="2 3" key="1">
    <citation type="journal article" date="2022" name="G3 (Bethesda)">
        <title>Whole-genome sequence and methylome profiling of the almond [Prunus dulcis (Mill.) D.A. Webb] cultivar 'Nonpareil'.</title>
        <authorList>
            <person name="D'Amico-Willman K.M."/>
            <person name="Ouma W.Z."/>
            <person name="Meulia T."/>
            <person name="Sideli G.M."/>
            <person name="Gradziel T.M."/>
            <person name="Fresnedo-Ramirez J."/>
        </authorList>
    </citation>
    <scope>NUCLEOTIDE SEQUENCE [LARGE SCALE GENOMIC DNA]</scope>
    <source>
        <strain evidence="2">Clone GOH B32 T37-40</strain>
    </source>
</reference>
<evidence type="ECO:0000313" key="2">
    <source>
        <dbReference type="EMBL" id="KAI5334479.1"/>
    </source>
</evidence>
<sequence length="120" mass="13654">MGHKFKLGTRIHAPCIVPLVIESDSLSVVHMVKSYEECLAAEGAFVEGERRLLANHESSAVRHIPRHANRAAHHVAHFSLRDQGVSRLMDEKYKFEEEKAYFQEVDAFELLEEREEVVGG</sequence>
<protein>
    <recommendedName>
        <fullName evidence="1">RNase H type-1 domain-containing protein</fullName>
    </recommendedName>
</protein>
<dbReference type="InterPro" id="IPR002156">
    <property type="entry name" value="RNaseH_domain"/>
</dbReference>
<dbReference type="GO" id="GO:0004523">
    <property type="term" value="F:RNA-DNA hybrid ribonuclease activity"/>
    <property type="evidence" value="ECO:0007669"/>
    <property type="project" value="InterPro"/>
</dbReference>
<organism evidence="2 3">
    <name type="scientific">Prunus dulcis</name>
    <name type="common">Almond</name>
    <name type="synonym">Amygdalus dulcis</name>
    <dbReference type="NCBI Taxonomy" id="3755"/>
    <lineage>
        <taxon>Eukaryota</taxon>
        <taxon>Viridiplantae</taxon>
        <taxon>Streptophyta</taxon>
        <taxon>Embryophyta</taxon>
        <taxon>Tracheophyta</taxon>
        <taxon>Spermatophyta</taxon>
        <taxon>Magnoliopsida</taxon>
        <taxon>eudicotyledons</taxon>
        <taxon>Gunneridae</taxon>
        <taxon>Pentapetalae</taxon>
        <taxon>rosids</taxon>
        <taxon>fabids</taxon>
        <taxon>Rosales</taxon>
        <taxon>Rosaceae</taxon>
        <taxon>Amygdaloideae</taxon>
        <taxon>Amygdaleae</taxon>
        <taxon>Prunus</taxon>
    </lineage>
</organism>
<gene>
    <name evidence="2" type="ORF">L3X38_024612</name>
</gene>
<dbReference type="AlphaFoldDB" id="A0AAD4Z6N7"/>
<dbReference type="Pfam" id="PF13456">
    <property type="entry name" value="RVT_3"/>
    <property type="match status" value="1"/>
</dbReference>
<comment type="caution">
    <text evidence="2">The sequence shown here is derived from an EMBL/GenBank/DDBJ whole genome shotgun (WGS) entry which is preliminary data.</text>
</comment>
<dbReference type="GO" id="GO:0003676">
    <property type="term" value="F:nucleic acid binding"/>
    <property type="evidence" value="ECO:0007669"/>
    <property type="project" value="InterPro"/>
</dbReference>